<dbReference type="GO" id="GO:0016757">
    <property type="term" value="F:glycosyltransferase activity"/>
    <property type="evidence" value="ECO:0007669"/>
    <property type="project" value="InterPro"/>
</dbReference>
<evidence type="ECO:0000313" key="3">
    <source>
        <dbReference type="EMBL" id="MBW4468472.1"/>
    </source>
</evidence>
<organism evidence="3 4">
    <name type="scientific">Pegethrix bostrychoides GSE-TBD4-15B</name>
    <dbReference type="NCBI Taxonomy" id="2839662"/>
    <lineage>
        <taxon>Bacteria</taxon>
        <taxon>Bacillati</taxon>
        <taxon>Cyanobacteriota</taxon>
        <taxon>Cyanophyceae</taxon>
        <taxon>Oculatellales</taxon>
        <taxon>Oculatellaceae</taxon>
        <taxon>Pegethrix</taxon>
    </lineage>
</organism>
<proteinExistence type="predicted"/>
<dbReference type="InterPro" id="IPR050194">
    <property type="entry name" value="Glycosyltransferase_grp1"/>
</dbReference>
<dbReference type="AlphaFoldDB" id="A0A951PF26"/>
<dbReference type="InterPro" id="IPR028098">
    <property type="entry name" value="Glyco_trans_4-like_N"/>
</dbReference>
<name>A0A951PF26_9CYAN</name>
<gene>
    <name evidence="3" type="ORF">KME07_23855</name>
</gene>
<reference evidence="3" key="1">
    <citation type="submission" date="2021-05" db="EMBL/GenBank/DDBJ databases">
        <authorList>
            <person name="Pietrasiak N."/>
            <person name="Ward R."/>
            <person name="Stajich J.E."/>
            <person name="Kurbessoian T."/>
        </authorList>
    </citation>
    <scope>NUCLEOTIDE SEQUENCE</scope>
    <source>
        <strain evidence="3">GSE-TBD4-15B</strain>
    </source>
</reference>
<dbReference type="EMBL" id="JAHHHV010000090">
    <property type="protein sequence ID" value="MBW4468472.1"/>
    <property type="molecule type" value="Genomic_DNA"/>
</dbReference>
<dbReference type="SUPFAM" id="SSF53756">
    <property type="entry name" value="UDP-Glycosyltransferase/glycogen phosphorylase"/>
    <property type="match status" value="1"/>
</dbReference>
<feature type="domain" description="Glycosyl transferase family 1" evidence="1">
    <location>
        <begin position="188"/>
        <end position="355"/>
    </location>
</feature>
<dbReference type="PANTHER" id="PTHR45947">
    <property type="entry name" value="SULFOQUINOVOSYL TRANSFERASE SQD2"/>
    <property type="match status" value="1"/>
</dbReference>
<dbReference type="Pfam" id="PF13439">
    <property type="entry name" value="Glyco_transf_4"/>
    <property type="match status" value="1"/>
</dbReference>
<protein>
    <submittedName>
        <fullName evidence="3">Glycosyltransferase family 4 protein</fullName>
    </submittedName>
</protein>
<evidence type="ECO:0000313" key="4">
    <source>
        <dbReference type="Proteomes" id="UP000707356"/>
    </source>
</evidence>
<comment type="caution">
    <text evidence="3">The sequence shown here is derived from an EMBL/GenBank/DDBJ whole genome shotgun (WGS) entry which is preliminary data.</text>
</comment>
<dbReference type="PANTHER" id="PTHR45947:SF3">
    <property type="entry name" value="SULFOQUINOVOSYL TRANSFERASE SQD2"/>
    <property type="match status" value="1"/>
</dbReference>
<dbReference type="Pfam" id="PF00534">
    <property type="entry name" value="Glycos_transf_1"/>
    <property type="match status" value="1"/>
</dbReference>
<reference evidence="3" key="2">
    <citation type="journal article" date="2022" name="Microbiol. Resour. Announc.">
        <title>Metagenome Sequencing to Explore Phylogenomics of Terrestrial Cyanobacteria.</title>
        <authorList>
            <person name="Ward R.D."/>
            <person name="Stajich J.E."/>
            <person name="Johansen J.R."/>
            <person name="Huntemann M."/>
            <person name="Clum A."/>
            <person name="Foster B."/>
            <person name="Foster B."/>
            <person name="Roux S."/>
            <person name="Palaniappan K."/>
            <person name="Varghese N."/>
            <person name="Mukherjee S."/>
            <person name="Reddy T.B.K."/>
            <person name="Daum C."/>
            <person name="Copeland A."/>
            <person name="Chen I.A."/>
            <person name="Ivanova N.N."/>
            <person name="Kyrpides N.C."/>
            <person name="Shapiro N."/>
            <person name="Eloe-Fadrosh E.A."/>
            <person name="Pietrasiak N."/>
        </authorList>
    </citation>
    <scope>NUCLEOTIDE SEQUENCE</scope>
    <source>
        <strain evidence="3">GSE-TBD4-15B</strain>
    </source>
</reference>
<evidence type="ECO:0000259" key="1">
    <source>
        <dbReference type="Pfam" id="PF00534"/>
    </source>
</evidence>
<accession>A0A951PF26</accession>
<dbReference type="Proteomes" id="UP000707356">
    <property type="component" value="Unassembled WGS sequence"/>
</dbReference>
<sequence length="394" mass="43886">MKILFLDQTGQIGGAELSLLDLLKPFRADCLVALFKDGPFKDLLEQHQVSVQILSNRSLSVSKDSSFLQGLSSSFQLLPLIAQTAQLSRRFDLIYANTQKALVIGAMASYLSRRPLIYHLRDIISPDHFSATNRSLIINLANRFASLVIANSQASQAAFVAAGGHQEITKVVYNGFQPELYQYSSANRSELRQQLGLDTQFVVGHFSRISPWKGQHVLIEALQYCSEDVTAILVGDALFGEDQYVNQLHQRINELKLGNRVQTLGFRSDVAELMSASDLIAHTSTSPEPFGRIIVEAMLCRRPVIAAAAGGVVEIVKHGKTGWLSPPEDSRKLAELIMSCRNHPEQSARIANQAQVEVSQRFHIDTIRQQVRYLLQQVLHCKESGQHIPYRLAE</sequence>
<dbReference type="Gene3D" id="3.40.50.2000">
    <property type="entry name" value="Glycogen Phosphorylase B"/>
    <property type="match status" value="2"/>
</dbReference>
<dbReference type="CDD" id="cd03801">
    <property type="entry name" value="GT4_PimA-like"/>
    <property type="match status" value="1"/>
</dbReference>
<feature type="domain" description="Glycosyltransferase subfamily 4-like N-terminal" evidence="2">
    <location>
        <begin position="12"/>
        <end position="179"/>
    </location>
</feature>
<evidence type="ECO:0000259" key="2">
    <source>
        <dbReference type="Pfam" id="PF13439"/>
    </source>
</evidence>
<dbReference type="InterPro" id="IPR001296">
    <property type="entry name" value="Glyco_trans_1"/>
</dbReference>